<dbReference type="STRING" id="1805281.AUJ77_00305"/>
<dbReference type="Pfam" id="PF05050">
    <property type="entry name" value="Methyltransf_21"/>
    <property type="match status" value="1"/>
</dbReference>
<comment type="caution">
    <text evidence="2">The sequence shown here is derived from an EMBL/GenBank/DDBJ whole genome shotgun (WGS) entry which is preliminary data.</text>
</comment>
<dbReference type="Gene3D" id="3.40.50.150">
    <property type="entry name" value="Vaccinia Virus protein VP39"/>
    <property type="match status" value="1"/>
</dbReference>
<protein>
    <recommendedName>
        <fullName evidence="1">Methyltransferase FkbM domain-containing protein</fullName>
    </recommendedName>
</protein>
<accession>A0A1J4V9L3</accession>
<reference evidence="2 3" key="1">
    <citation type="journal article" date="2016" name="Environ. Microbiol.">
        <title>Genomic resolution of a cold subsurface aquifer community provides metabolic insights for novel microbes adapted to high CO concentrations.</title>
        <authorList>
            <person name="Probst A.J."/>
            <person name="Castelle C.J."/>
            <person name="Singh A."/>
            <person name="Brown C.T."/>
            <person name="Anantharaman K."/>
            <person name="Sharon I."/>
            <person name="Hug L.A."/>
            <person name="Burstein D."/>
            <person name="Emerson J.B."/>
            <person name="Thomas B.C."/>
            <person name="Banfield J.F."/>
        </authorList>
    </citation>
    <scope>NUCLEOTIDE SEQUENCE [LARGE SCALE GENOMIC DNA]</scope>
    <source>
        <strain evidence="2">CG1_02_43_90</strain>
    </source>
</reference>
<name>A0A1J4V9L3_9BACT</name>
<proteinExistence type="predicted"/>
<dbReference type="NCBIfam" id="TIGR01444">
    <property type="entry name" value="fkbM_fam"/>
    <property type="match status" value="1"/>
</dbReference>
<organism evidence="2 3">
    <name type="scientific">Candidatus Nomurabacteria bacterium CG1_02_43_90</name>
    <dbReference type="NCBI Taxonomy" id="1805281"/>
    <lineage>
        <taxon>Bacteria</taxon>
        <taxon>Candidatus Nomuraibacteriota</taxon>
    </lineage>
</organism>
<gene>
    <name evidence="2" type="ORF">AUJ77_00305</name>
</gene>
<dbReference type="SUPFAM" id="SSF53335">
    <property type="entry name" value="S-adenosyl-L-methionine-dependent methyltransferases"/>
    <property type="match status" value="1"/>
</dbReference>
<dbReference type="InterPro" id="IPR052514">
    <property type="entry name" value="SAM-dependent_MTase"/>
</dbReference>
<feature type="domain" description="Methyltransferase FkbM" evidence="1">
    <location>
        <begin position="102"/>
        <end position="260"/>
    </location>
</feature>
<evidence type="ECO:0000259" key="1">
    <source>
        <dbReference type="Pfam" id="PF05050"/>
    </source>
</evidence>
<dbReference type="InterPro" id="IPR029063">
    <property type="entry name" value="SAM-dependent_MTases_sf"/>
</dbReference>
<evidence type="ECO:0000313" key="3">
    <source>
        <dbReference type="Proteomes" id="UP000181992"/>
    </source>
</evidence>
<dbReference type="AlphaFoldDB" id="A0A1J4V9L3"/>
<dbReference type="PANTHER" id="PTHR34203:SF15">
    <property type="entry name" value="SLL1173 PROTEIN"/>
    <property type="match status" value="1"/>
</dbReference>
<dbReference type="EMBL" id="MNVN01000003">
    <property type="protein sequence ID" value="OIO31238.1"/>
    <property type="molecule type" value="Genomic_DNA"/>
</dbReference>
<dbReference type="InterPro" id="IPR006342">
    <property type="entry name" value="FkbM_mtfrase"/>
</dbReference>
<evidence type="ECO:0000313" key="2">
    <source>
        <dbReference type="EMBL" id="OIO31238.1"/>
    </source>
</evidence>
<dbReference type="Proteomes" id="UP000181992">
    <property type="component" value="Unassembled WGS sequence"/>
</dbReference>
<dbReference type="PANTHER" id="PTHR34203">
    <property type="entry name" value="METHYLTRANSFERASE, FKBM FAMILY PROTEIN"/>
    <property type="match status" value="1"/>
</dbReference>
<sequence length="296" mass="33938">MKTTSKIKFIIKRNLPDFLFTFIKAIYNATIAKSISVVFTLRAYNFKKETLINLNYFGFSYKLYINPKNGYLDKWLYVYKCYETHILKEIMNNIKKGDTVLDIGANIGHHSLFISKVVGDKGNVISFEPISFLREQFEKSTSINKSANVTVMPLALGEKESKETIHICESNTAGSSIVNFSAVGKKESIKVVTLDSLSLNPSFMKIDVEGYEYFVLKGAEETIKKNHPKILLEYSPLYYAKTNPSHQKEIITFLRNNNYDIYDLDEERKKIVDDVDFISSFNQGFKAQTNILCVQK</sequence>